<feature type="compositionally biased region" description="Low complexity" evidence="3">
    <location>
        <begin position="28"/>
        <end position="41"/>
    </location>
</feature>
<dbReference type="Pfam" id="PF00098">
    <property type="entry name" value="zf-CCHC"/>
    <property type="match status" value="1"/>
</dbReference>
<dbReference type="SUPFAM" id="SSF53098">
    <property type="entry name" value="Ribonuclease H-like"/>
    <property type="match status" value="1"/>
</dbReference>
<feature type="region of interest" description="Disordered" evidence="3">
    <location>
        <begin position="1"/>
        <end position="65"/>
    </location>
</feature>
<dbReference type="InterPro" id="IPR054722">
    <property type="entry name" value="PolX-like_BBD"/>
</dbReference>
<dbReference type="InterPro" id="IPR039537">
    <property type="entry name" value="Retrotran_Ty1/copia-like"/>
</dbReference>
<feature type="non-terminal residue" evidence="6">
    <location>
        <position position="459"/>
    </location>
</feature>
<feature type="domain" description="Integrase catalytic" evidence="5">
    <location>
        <begin position="362"/>
        <end position="459"/>
    </location>
</feature>
<dbReference type="AlphaFoldDB" id="A0A2P4XPI7"/>
<dbReference type="GO" id="GO:0008270">
    <property type="term" value="F:zinc ion binding"/>
    <property type="evidence" value="ECO:0007669"/>
    <property type="project" value="UniProtKB-KW"/>
</dbReference>
<dbReference type="InterPro" id="IPR036397">
    <property type="entry name" value="RNaseH_sf"/>
</dbReference>
<dbReference type="InterPro" id="IPR036875">
    <property type="entry name" value="Znf_CCHC_sf"/>
</dbReference>
<dbReference type="PROSITE" id="PS50994">
    <property type="entry name" value="INTEGRASE"/>
    <property type="match status" value="1"/>
</dbReference>
<accession>A0A2P4XPI7</accession>
<dbReference type="Proteomes" id="UP000237271">
    <property type="component" value="Unassembled WGS sequence"/>
</dbReference>
<dbReference type="InterPro" id="IPR012337">
    <property type="entry name" value="RNaseH-like_sf"/>
</dbReference>
<dbReference type="GO" id="GO:0015074">
    <property type="term" value="P:DNA integration"/>
    <property type="evidence" value="ECO:0007669"/>
    <property type="project" value="InterPro"/>
</dbReference>
<keyword evidence="2" id="KW-0479">Metal-binding</keyword>
<dbReference type="OrthoDB" id="126885at2759"/>
<evidence type="ECO:0000256" key="3">
    <source>
        <dbReference type="SAM" id="MobiDB-lite"/>
    </source>
</evidence>
<evidence type="ECO:0008006" key="8">
    <source>
        <dbReference type="Google" id="ProtNLM"/>
    </source>
</evidence>
<feature type="compositionally biased region" description="Basic and acidic residues" evidence="3">
    <location>
        <begin position="8"/>
        <end position="20"/>
    </location>
</feature>
<keyword evidence="7" id="KW-1185">Reference proteome</keyword>
<feature type="region of interest" description="Disordered" evidence="3">
    <location>
        <begin position="79"/>
        <end position="107"/>
    </location>
</feature>
<evidence type="ECO:0000259" key="5">
    <source>
        <dbReference type="PROSITE" id="PS50994"/>
    </source>
</evidence>
<dbReference type="InterPro" id="IPR001584">
    <property type="entry name" value="Integrase_cat-core"/>
</dbReference>
<feature type="domain" description="CCHC-type" evidence="4">
    <location>
        <begin position="68"/>
        <end position="83"/>
    </location>
</feature>
<keyword evidence="1" id="KW-0378">Hydrolase</keyword>
<reference evidence="6 7" key="1">
    <citation type="journal article" date="2017" name="Genome Biol. Evol.">
        <title>Phytophthora megakarya and P. palmivora, closely related causal agents of cacao black pod rot, underwent increases in genome sizes and gene numbers by different mechanisms.</title>
        <authorList>
            <person name="Ali S.S."/>
            <person name="Shao J."/>
            <person name="Lary D.J."/>
            <person name="Kronmiller B."/>
            <person name="Shen D."/>
            <person name="Strem M.D."/>
            <person name="Amoako-Attah I."/>
            <person name="Akrofi A.Y."/>
            <person name="Begoude B.A."/>
            <person name="Ten Hoopen G.M."/>
            <person name="Coulibaly K."/>
            <person name="Kebe B.I."/>
            <person name="Melnick R.L."/>
            <person name="Guiltinan M.J."/>
            <person name="Tyler B.M."/>
            <person name="Meinhardt L.W."/>
            <person name="Bailey B.A."/>
        </authorList>
    </citation>
    <scope>NUCLEOTIDE SEQUENCE [LARGE SCALE GENOMIC DNA]</scope>
    <source>
        <strain evidence="7">sbr112.9</strain>
    </source>
</reference>
<dbReference type="EMBL" id="NCKW01009100">
    <property type="protein sequence ID" value="POM67463.1"/>
    <property type="molecule type" value="Genomic_DNA"/>
</dbReference>
<evidence type="ECO:0000256" key="2">
    <source>
        <dbReference type="PROSITE-ProRule" id="PRU00047"/>
    </source>
</evidence>
<evidence type="ECO:0000259" key="4">
    <source>
        <dbReference type="PROSITE" id="PS50158"/>
    </source>
</evidence>
<comment type="caution">
    <text evidence="6">The sequence shown here is derived from an EMBL/GenBank/DDBJ whole genome shotgun (WGS) entry which is preliminary data.</text>
</comment>
<dbReference type="InterPro" id="IPR025724">
    <property type="entry name" value="GAG-pre-integrase_dom"/>
</dbReference>
<dbReference type="GO" id="GO:0003676">
    <property type="term" value="F:nucleic acid binding"/>
    <property type="evidence" value="ECO:0007669"/>
    <property type="project" value="InterPro"/>
</dbReference>
<protein>
    <recommendedName>
        <fullName evidence="8">CCHC-type domain-containing protein</fullName>
    </recommendedName>
</protein>
<dbReference type="PROSITE" id="PS50158">
    <property type="entry name" value="ZF_CCHC"/>
    <property type="match status" value="1"/>
</dbReference>
<keyword evidence="1" id="KW-0645">Protease</keyword>
<evidence type="ECO:0000313" key="7">
    <source>
        <dbReference type="Proteomes" id="UP000237271"/>
    </source>
</evidence>
<feature type="compositionally biased region" description="Basic and acidic residues" evidence="3">
    <location>
        <begin position="56"/>
        <end position="65"/>
    </location>
</feature>
<dbReference type="Gene3D" id="4.10.60.10">
    <property type="entry name" value="Zinc finger, CCHC-type"/>
    <property type="match status" value="1"/>
</dbReference>
<dbReference type="GO" id="GO:0006508">
    <property type="term" value="P:proteolysis"/>
    <property type="evidence" value="ECO:0007669"/>
    <property type="project" value="UniProtKB-KW"/>
</dbReference>
<keyword evidence="2" id="KW-0862">Zinc</keyword>
<dbReference type="Pfam" id="PF22936">
    <property type="entry name" value="Pol_BBD"/>
    <property type="match status" value="1"/>
</dbReference>
<dbReference type="PANTHER" id="PTHR42648">
    <property type="entry name" value="TRANSPOSASE, PUTATIVE-RELATED"/>
    <property type="match status" value="1"/>
</dbReference>
<dbReference type="InterPro" id="IPR001878">
    <property type="entry name" value="Znf_CCHC"/>
</dbReference>
<sequence length="459" mass="52149">MNALRAESALDEKIGAEEQKPAGVAACGKQSKQQNKNQGGNNKRKRGTHNKKTQKEKKQQGKQETRTCYHCGEVGHLRPNCPERNQESSEDKRSEKDFTTSERKRWQNKSGNDIGIISRDSLTVSSVTESRGGCEWVLDSASDVHVCNRQNLLSELENDSTHVFQGYDGCISGDEKVGKVQLQIKNSKQPHQDVVLKLKNVLFKTSAPDNLLSLDVMEKDGWNWKTGFRDSRRVAWLSKGKVQLLLVKTRGRYRLEATPSTVFHVPSLRQCSQVVSNDAERGATGDQNVAVPVEAKKCDADSLGRWHLRFAHLNFPALKQMARQQVTAGMNNTLHDDLDTPCWSCRAAKMTRMSYKKMKTRRAIKPYQKLMSDMCYMGIVTYDGYSHFQLVQDEASRYLWGFLMRRKEEASDVVLAQVKWLLAQGHKIEVFNSDQGRELLNNKMTAYLTAHGIEYTWTN</sequence>
<gene>
    <name evidence="6" type="ORF">PHPALM_16532</name>
</gene>
<dbReference type="SMART" id="SM00343">
    <property type="entry name" value="ZnF_C2HC"/>
    <property type="match status" value="1"/>
</dbReference>
<feature type="compositionally biased region" description="Basic residues" evidence="3">
    <location>
        <begin position="42"/>
        <end position="55"/>
    </location>
</feature>
<dbReference type="GO" id="GO:0008233">
    <property type="term" value="F:peptidase activity"/>
    <property type="evidence" value="ECO:0007669"/>
    <property type="project" value="UniProtKB-KW"/>
</dbReference>
<dbReference type="SUPFAM" id="SSF57756">
    <property type="entry name" value="Retrovirus zinc finger-like domains"/>
    <property type="match status" value="1"/>
</dbReference>
<proteinExistence type="predicted"/>
<dbReference type="PANTHER" id="PTHR42648:SF24">
    <property type="entry name" value="INTEGRASE CATALYTIC DOMAIN-CONTAINING PROTEIN"/>
    <property type="match status" value="1"/>
</dbReference>
<evidence type="ECO:0000313" key="6">
    <source>
        <dbReference type="EMBL" id="POM67463.1"/>
    </source>
</evidence>
<feature type="compositionally biased region" description="Basic and acidic residues" evidence="3">
    <location>
        <begin position="84"/>
        <end position="105"/>
    </location>
</feature>
<keyword evidence="2" id="KW-0863">Zinc-finger</keyword>
<name>A0A2P4XPI7_9STRA</name>
<dbReference type="Gene3D" id="3.30.420.10">
    <property type="entry name" value="Ribonuclease H-like superfamily/Ribonuclease H"/>
    <property type="match status" value="1"/>
</dbReference>
<dbReference type="Pfam" id="PF13976">
    <property type="entry name" value="gag_pre-integrs"/>
    <property type="match status" value="1"/>
</dbReference>
<organism evidence="6 7">
    <name type="scientific">Phytophthora palmivora</name>
    <dbReference type="NCBI Taxonomy" id="4796"/>
    <lineage>
        <taxon>Eukaryota</taxon>
        <taxon>Sar</taxon>
        <taxon>Stramenopiles</taxon>
        <taxon>Oomycota</taxon>
        <taxon>Peronosporomycetes</taxon>
        <taxon>Peronosporales</taxon>
        <taxon>Peronosporaceae</taxon>
        <taxon>Phytophthora</taxon>
    </lineage>
</organism>
<dbReference type="Pfam" id="PF00665">
    <property type="entry name" value="rve"/>
    <property type="match status" value="1"/>
</dbReference>
<evidence type="ECO:0000256" key="1">
    <source>
        <dbReference type="ARBA" id="ARBA00022670"/>
    </source>
</evidence>